<protein>
    <submittedName>
        <fullName evidence="2">Uncharacterized protein</fullName>
    </submittedName>
</protein>
<keyword evidence="3" id="KW-1185">Reference proteome</keyword>
<dbReference type="EMBL" id="JHEG02000059">
    <property type="protein sequence ID" value="KIE07668.1"/>
    <property type="molecule type" value="Genomic_DNA"/>
</dbReference>
<accession>A0A0C1QV46</accession>
<evidence type="ECO:0000313" key="2">
    <source>
        <dbReference type="EMBL" id="KIE07668.1"/>
    </source>
</evidence>
<dbReference type="Proteomes" id="UP000029738">
    <property type="component" value="Unassembled WGS sequence"/>
</dbReference>
<dbReference type="STRING" id="1479485.DA73_0242320"/>
<reference evidence="1" key="2">
    <citation type="submission" date="2019-11" db="EMBL/GenBank/DDBJ databases">
        <title>Improved Assembly of Tolypothrix boutellei genome.</title>
        <authorList>
            <person name="Sarangi A.N."/>
            <person name="Mukherjee M."/>
            <person name="Ghosh S."/>
            <person name="Singh D."/>
            <person name="Das A."/>
            <person name="Kant S."/>
            <person name="Prusty A."/>
            <person name="Tripathy S."/>
        </authorList>
    </citation>
    <scope>NUCLEOTIDE SEQUENCE</scope>
    <source>
        <strain evidence="1">VB521301</strain>
    </source>
</reference>
<name>A0A0C1QV46_9CYAN</name>
<reference evidence="2" key="1">
    <citation type="journal article" date="2015" name="Genome Announc.">
        <title>Draft Genome Sequence of Tolypothrix boutellei Strain VB521301.</title>
        <authorList>
            <person name="Chandrababunaidu M.M."/>
            <person name="Singh D."/>
            <person name="Sen D."/>
            <person name="Bhan S."/>
            <person name="Das S."/>
            <person name="Gupta A."/>
            <person name="Adhikary S.P."/>
            <person name="Tripathy S."/>
        </authorList>
    </citation>
    <scope>NUCLEOTIDE SEQUENCE</scope>
    <source>
        <strain evidence="2">VB521301</strain>
    </source>
</reference>
<organism evidence="2">
    <name type="scientific">Tolypothrix bouteillei VB521301</name>
    <dbReference type="NCBI Taxonomy" id="1479485"/>
    <lineage>
        <taxon>Bacteria</taxon>
        <taxon>Bacillati</taxon>
        <taxon>Cyanobacteriota</taxon>
        <taxon>Cyanophyceae</taxon>
        <taxon>Nostocales</taxon>
        <taxon>Tolypothrichaceae</taxon>
        <taxon>Tolypothrix</taxon>
    </lineage>
</organism>
<dbReference type="RefSeq" id="WP_038082995.1">
    <property type="nucleotide sequence ID" value="NZ_JHEG04000001.1"/>
</dbReference>
<dbReference type="AlphaFoldDB" id="A0A0C1QV46"/>
<evidence type="ECO:0000313" key="1">
    <source>
        <dbReference type="EMBL" id="KAF3888832.1"/>
    </source>
</evidence>
<comment type="caution">
    <text evidence="2">The sequence shown here is derived from an EMBL/GenBank/DDBJ whole genome shotgun (WGS) entry which is preliminary data.</text>
</comment>
<evidence type="ECO:0000313" key="3">
    <source>
        <dbReference type="Proteomes" id="UP000029738"/>
    </source>
</evidence>
<dbReference type="OrthoDB" id="509175at2"/>
<sequence length="197" mass="23293">MPKSMIYRASNEKEAFRQGEILTGVIQFKPVPNELSPTLENTKFKPIVHPYGIIVTQDCDLDWDYTARQNQDKTYKLLNSILFCEVYTAQEIRFNKTLQINSSEWNFVKSNRNQQYHFFEKVPSEFEYIQEGLPELTVDFKKVFAIDAEFLYYQINNKIAKRRTVLESPYLEHFSHRYHDFHGRIALPAQHESEKGG</sequence>
<dbReference type="EMBL" id="JHEG04000001">
    <property type="protein sequence ID" value="KAF3888832.1"/>
    <property type="molecule type" value="Genomic_DNA"/>
</dbReference>
<proteinExistence type="predicted"/>
<gene>
    <name evidence="2" type="ORF">DA73_0242320</name>
    <name evidence="1" type="ORF">DA73_0400027620</name>
</gene>